<dbReference type="InterPro" id="IPR046292">
    <property type="entry name" value="DUF6329"/>
</dbReference>
<sequence>MKTTFEHKPDFRFRDFVIEKNVTIPAEQFERMLCRPLTDQKFLTENAGLMWQDSMDVYHCLLVTGEGRSDGLLVESEGYNYARYASYVPEATALRYPSLAKMNRELAAAVDFIIADGTNQTSEGNCVFSFAELEEKISLCVTEKTFLQEMLGDMLCSRPEVADLTIGDDCFDVVYYLDFCPNCLKGQAAEAPAGQTLRDLLKTPMENVHLLHKDVEIEPATIVELSADTLNDAGKQDWADVLDARVCQVYEGFYGHQIDLEGVKPSRLRAFSMMLAGYCSEENYEKWVAQPEETPSQSPEMKL</sequence>
<reference evidence="2" key="2">
    <citation type="submission" date="2021-04" db="EMBL/GenBank/DDBJ databases">
        <authorList>
            <person name="Liu J."/>
        </authorList>
    </citation>
    <scope>NUCLEOTIDE SEQUENCE</scope>
    <source>
        <strain evidence="2">BAD-6</strain>
    </source>
</reference>
<dbReference type="Pfam" id="PF19854">
    <property type="entry name" value="DUF6329"/>
    <property type="match status" value="1"/>
</dbReference>
<name>A0A8J8AZQ4_9FIRM</name>
<protein>
    <recommendedName>
        <fullName evidence="1">DUF6329 domain-containing protein</fullName>
    </recommendedName>
</protein>
<dbReference type="Proteomes" id="UP000675664">
    <property type="component" value="Unassembled WGS sequence"/>
</dbReference>
<accession>A0A8J8AZQ4</accession>
<dbReference type="EMBL" id="JAGSND010000001">
    <property type="protein sequence ID" value="MBR0596424.1"/>
    <property type="molecule type" value="Genomic_DNA"/>
</dbReference>
<evidence type="ECO:0000313" key="2">
    <source>
        <dbReference type="EMBL" id="MBR0596424.1"/>
    </source>
</evidence>
<organism evidence="2 3">
    <name type="scientific">Sinanaerobacter chloroacetimidivorans</name>
    <dbReference type="NCBI Taxonomy" id="2818044"/>
    <lineage>
        <taxon>Bacteria</taxon>
        <taxon>Bacillati</taxon>
        <taxon>Bacillota</taxon>
        <taxon>Clostridia</taxon>
        <taxon>Peptostreptococcales</taxon>
        <taxon>Anaerovoracaceae</taxon>
        <taxon>Sinanaerobacter</taxon>
    </lineage>
</organism>
<keyword evidence="3" id="KW-1185">Reference proteome</keyword>
<dbReference type="RefSeq" id="WP_227016554.1">
    <property type="nucleotide sequence ID" value="NZ_JAGSND010000001.1"/>
</dbReference>
<reference evidence="2" key="1">
    <citation type="submission" date="2021-04" db="EMBL/GenBank/DDBJ databases">
        <title>Sinoanaerobacter chloroacetimidivorans sp. nov., an obligate anaerobic bacterium isolated from anaerobic sludge.</title>
        <authorList>
            <person name="Bao Y."/>
        </authorList>
    </citation>
    <scope>NUCLEOTIDE SEQUENCE</scope>
    <source>
        <strain evidence="2">BAD-6</strain>
    </source>
</reference>
<gene>
    <name evidence="2" type="ORF">KCX82_00910</name>
</gene>
<proteinExistence type="predicted"/>
<evidence type="ECO:0000259" key="1">
    <source>
        <dbReference type="Pfam" id="PF19854"/>
    </source>
</evidence>
<evidence type="ECO:0000313" key="3">
    <source>
        <dbReference type="Proteomes" id="UP000675664"/>
    </source>
</evidence>
<comment type="caution">
    <text evidence="2">The sequence shown here is derived from an EMBL/GenBank/DDBJ whole genome shotgun (WGS) entry which is preliminary data.</text>
</comment>
<feature type="domain" description="DUF6329" evidence="1">
    <location>
        <begin position="57"/>
        <end position="93"/>
    </location>
</feature>
<dbReference type="AlphaFoldDB" id="A0A8J8AZQ4"/>